<reference evidence="1 2" key="1">
    <citation type="journal article" date="2023" name="Mol. Biol. Evol.">
        <title>Genomics of Secondarily Temperate Adaptation in the Only Non-Antarctic Icefish.</title>
        <authorList>
            <person name="Rivera-Colon A.G."/>
            <person name="Rayamajhi N."/>
            <person name="Minhas B.F."/>
            <person name="Madrigal G."/>
            <person name="Bilyk K.T."/>
            <person name="Yoon V."/>
            <person name="Hune M."/>
            <person name="Gregory S."/>
            <person name="Cheng C.H.C."/>
            <person name="Catchen J.M."/>
        </authorList>
    </citation>
    <scope>NUCLEOTIDE SEQUENCE [LARGE SCALE GENOMIC DNA]</scope>
    <source>
        <tissue evidence="1">White muscle</tissue>
    </source>
</reference>
<accession>A0AAN8DS74</accession>
<proteinExistence type="predicted"/>
<dbReference type="EMBL" id="JAURVH010001518">
    <property type="protein sequence ID" value="KAK5927677.1"/>
    <property type="molecule type" value="Genomic_DNA"/>
</dbReference>
<keyword evidence="2" id="KW-1185">Reference proteome</keyword>
<gene>
    <name evidence="1" type="ORF">CgunFtcFv8_012809</name>
</gene>
<dbReference type="AlphaFoldDB" id="A0AAN8DS74"/>
<evidence type="ECO:0000313" key="1">
    <source>
        <dbReference type="EMBL" id="KAK5927677.1"/>
    </source>
</evidence>
<sequence>MDPDNHNTSTSSLRPALGSTLCPWLSAAAQVSGKTRWSGTTPCQQPPSDSCCYLTNLQAWENPQKAI</sequence>
<evidence type="ECO:0000313" key="2">
    <source>
        <dbReference type="Proteomes" id="UP001331515"/>
    </source>
</evidence>
<protein>
    <submittedName>
        <fullName evidence="1">Uncharacterized protein</fullName>
    </submittedName>
</protein>
<dbReference type="Proteomes" id="UP001331515">
    <property type="component" value="Unassembled WGS sequence"/>
</dbReference>
<comment type="caution">
    <text evidence="1">The sequence shown here is derived from an EMBL/GenBank/DDBJ whole genome shotgun (WGS) entry which is preliminary data.</text>
</comment>
<organism evidence="1 2">
    <name type="scientific">Champsocephalus gunnari</name>
    <name type="common">Mackerel icefish</name>
    <dbReference type="NCBI Taxonomy" id="52237"/>
    <lineage>
        <taxon>Eukaryota</taxon>
        <taxon>Metazoa</taxon>
        <taxon>Chordata</taxon>
        <taxon>Craniata</taxon>
        <taxon>Vertebrata</taxon>
        <taxon>Euteleostomi</taxon>
        <taxon>Actinopterygii</taxon>
        <taxon>Neopterygii</taxon>
        <taxon>Teleostei</taxon>
        <taxon>Neoteleostei</taxon>
        <taxon>Acanthomorphata</taxon>
        <taxon>Eupercaria</taxon>
        <taxon>Perciformes</taxon>
        <taxon>Notothenioidei</taxon>
        <taxon>Channichthyidae</taxon>
        <taxon>Champsocephalus</taxon>
    </lineage>
</organism>
<name>A0AAN8DS74_CHAGU</name>